<dbReference type="SMART" id="SM01411">
    <property type="entry name" value="Ephrin_rec_like"/>
    <property type="match status" value="1"/>
</dbReference>
<keyword evidence="3" id="KW-0732">Signal</keyword>
<feature type="chain" id="PRO_5032564299" evidence="3">
    <location>
        <begin position="19"/>
        <end position="931"/>
    </location>
</feature>
<sequence>MFYCRLYFFINIVQLVSSYTFSNDNWNSFDAYGVKLAINDAVVVQARNRDARFVLQFGPFITSNLSSPCSVDYVGITSSDNNFIYSLVIPKQVSQDASVIFIGENDDYSTSPYPFIGHLRVNSSCTATYDIQYFNSSGHDEFFIVGVDPTGQRAYGFSSRFAFSYNLQTHTITYLQQWPISNFMPHAIDVSSDYVAVIAGFFTQEQNIYKPLVYMLMLNISSLSVLDTWEYTPSNSSWQATTLNTDAGYYTEKHIMSVSIESNTSQVLIGMPSMNIVFWFSMMTNLTLLAYRENGNQRGYGQSLGWSNEVAGPYPILLGNTYSFPYTWSTSIIYWFTPEEFHSSNPIMPLFPTIQCPQWIELKPKLLTIAVATLSVAFLDSSGQIYVIVGAPMGTYPDTSVTIGFNPAFSIPKSCPAGTYKDWIGIYICYLCPFGTMSVSEGSIECSPYNCTDNNSFCPLGSTTNDTYSDLNIFVFDQLAYPESPDTTNIDDILINNMFTFGNSSSCLIISPLFWSMIMTGIAMMIIIFMGFLKFCKQYTKVRHTLKRIFRQADLIGEGEVWVGGLASLALIVLLIFAYTFSSAFLKQYPIETVSPSAFICDTTIRNAQFETQLKSLTTPVSEDDEPIFKLLDEQQFILTIDFINTQQKCNQLQIIQTIHGNPKTIAFNCTYYRSMLSVSIVLQSHTFFMNYNFQNAQTIGGFRISLYAKQHETSNTDGKYNYMVRELNYSQPFFVNNQTLSYDPNVEIRLTRVINKTEPLDDASSKYYTALWAPTSPTSKSDLFLTFDEYLYYGLLKTSLTISTTEMSYYIMNNQKPIVKQAEIIFHALLFTTVCIELFGLVYLAIKLIFLPMFHHIRTFVDKHSNVVHPDHSSKSSETFVSTIQELVPPPPPSSPRPPPYLLLSKQHAKPIHRSTNTKKLPTVKSRSKK</sequence>
<protein>
    <submittedName>
        <fullName evidence="4">Uncharacterized protein</fullName>
    </submittedName>
</protein>
<feature type="transmembrane region" description="Helical" evidence="2">
    <location>
        <begin position="513"/>
        <end position="533"/>
    </location>
</feature>
<name>A0A813WKQ2_9BILA</name>
<keyword evidence="2" id="KW-0812">Transmembrane</keyword>
<proteinExistence type="predicted"/>
<gene>
    <name evidence="4" type="ORF">IZO911_LOCUS9904</name>
</gene>
<comment type="caution">
    <text evidence="4">The sequence shown here is derived from an EMBL/GenBank/DDBJ whole genome shotgun (WGS) entry which is preliminary data.</text>
</comment>
<dbReference type="Gene3D" id="2.10.50.10">
    <property type="entry name" value="Tumor Necrosis Factor Receptor, subunit A, domain 2"/>
    <property type="match status" value="1"/>
</dbReference>
<organism evidence="4 5">
    <name type="scientific">Adineta steineri</name>
    <dbReference type="NCBI Taxonomy" id="433720"/>
    <lineage>
        <taxon>Eukaryota</taxon>
        <taxon>Metazoa</taxon>
        <taxon>Spiralia</taxon>
        <taxon>Gnathifera</taxon>
        <taxon>Rotifera</taxon>
        <taxon>Eurotatoria</taxon>
        <taxon>Bdelloidea</taxon>
        <taxon>Adinetida</taxon>
        <taxon>Adinetidae</taxon>
        <taxon>Adineta</taxon>
    </lineage>
</organism>
<evidence type="ECO:0000256" key="1">
    <source>
        <dbReference type="SAM" id="MobiDB-lite"/>
    </source>
</evidence>
<feature type="compositionally biased region" description="Pro residues" evidence="1">
    <location>
        <begin position="889"/>
        <end position="902"/>
    </location>
</feature>
<feature type="transmembrane region" description="Helical" evidence="2">
    <location>
        <begin position="561"/>
        <end position="581"/>
    </location>
</feature>
<feature type="compositionally biased region" description="Basic residues" evidence="1">
    <location>
        <begin position="908"/>
        <end position="918"/>
    </location>
</feature>
<feature type="transmembrane region" description="Helical" evidence="2">
    <location>
        <begin position="825"/>
        <end position="847"/>
    </location>
</feature>
<keyword evidence="2" id="KW-1133">Transmembrane helix</keyword>
<dbReference type="EMBL" id="CAJNOE010000070">
    <property type="protein sequence ID" value="CAF0856829.1"/>
    <property type="molecule type" value="Genomic_DNA"/>
</dbReference>
<dbReference type="Proteomes" id="UP000663860">
    <property type="component" value="Unassembled WGS sequence"/>
</dbReference>
<evidence type="ECO:0000256" key="2">
    <source>
        <dbReference type="SAM" id="Phobius"/>
    </source>
</evidence>
<reference evidence="4" key="1">
    <citation type="submission" date="2021-02" db="EMBL/GenBank/DDBJ databases">
        <authorList>
            <person name="Nowell W R."/>
        </authorList>
    </citation>
    <scope>NUCLEOTIDE SEQUENCE</scope>
</reference>
<accession>A0A813WKQ2</accession>
<feature type="signal peptide" evidence="3">
    <location>
        <begin position="1"/>
        <end position="18"/>
    </location>
</feature>
<feature type="region of interest" description="Disordered" evidence="1">
    <location>
        <begin position="886"/>
        <end position="931"/>
    </location>
</feature>
<evidence type="ECO:0000313" key="4">
    <source>
        <dbReference type="EMBL" id="CAF0856829.1"/>
    </source>
</evidence>
<evidence type="ECO:0000256" key="3">
    <source>
        <dbReference type="SAM" id="SignalP"/>
    </source>
</evidence>
<dbReference type="AlphaFoldDB" id="A0A813WKQ2"/>
<evidence type="ECO:0000313" key="5">
    <source>
        <dbReference type="Proteomes" id="UP000663860"/>
    </source>
</evidence>
<keyword evidence="2" id="KW-0472">Membrane</keyword>